<protein>
    <recommendedName>
        <fullName evidence="2">DUF112 domain-containing protein</fullName>
    </recommendedName>
</protein>
<feature type="domain" description="DUF112" evidence="2">
    <location>
        <begin position="20"/>
        <end position="110"/>
    </location>
</feature>
<sequence length="110" mass="10919">VPGIDVIFAGILDALTPVNIMFVVFGVATGIMVGAIPGLNGPMAIAIVTPVTFWLSPLPAIGFLVGIMKGSTVGGAIPAILMNTPGTPDAAMTALDGYPLAQSGKSGKAL</sequence>
<evidence type="ECO:0000256" key="1">
    <source>
        <dbReference type="SAM" id="Phobius"/>
    </source>
</evidence>
<keyword evidence="1" id="KW-0472">Membrane</keyword>
<dbReference type="EMBL" id="UINC01136815">
    <property type="protein sequence ID" value="SVD21808.1"/>
    <property type="molecule type" value="Genomic_DNA"/>
</dbReference>
<accession>A0A382TK43</accession>
<feature type="transmembrane region" description="Helical" evidence="1">
    <location>
        <begin position="45"/>
        <end position="67"/>
    </location>
</feature>
<gene>
    <name evidence="3" type="ORF">METZ01_LOCUS374662</name>
</gene>
<feature type="non-terminal residue" evidence="3">
    <location>
        <position position="1"/>
    </location>
</feature>
<dbReference type="AlphaFoldDB" id="A0A382TK43"/>
<reference evidence="3" key="1">
    <citation type="submission" date="2018-05" db="EMBL/GenBank/DDBJ databases">
        <authorList>
            <person name="Lanie J.A."/>
            <person name="Ng W.-L."/>
            <person name="Kazmierczak K.M."/>
            <person name="Andrzejewski T.M."/>
            <person name="Davidsen T.M."/>
            <person name="Wayne K.J."/>
            <person name="Tettelin H."/>
            <person name="Glass J.I."/>
            <person name="Rusch D."/>
            <person name="Podicherti R."/>
            <person name="Tsui H.-C.T."/>
            <person name="Winkler M.E."/>
        </authorList>
    </citation>
    <scope>NUCLEOTIDE SEQUENCE</scope>
</reference>
<organism evidence="3">
    <name type="scientific">marine metagenome</name>
    <dbReference type="NCBI Taxonomy" id="408172"/>
    <lineage>
        <taxon>unclassified sequences</taxon>
        <taxon>metagenomes</taxon>
        <taxon>ecological metagenomes</taxon>
    </lineage>
</organism>
<proteinExistence type="predicted"/>
<keyword evidence="1" id="KW-0812">Transmembrane</keyword>
<evidence type="ECO:0000259" key="2">
    <source>
        <dbReference type="Pfam" id="PF01970"/>
    </source>
</evidence>
<keyword evidence="1" id="KW-1133">Transmembrane helix</keyword>
<feature type="non-terminal residue" evidence="3">
    <location>
        <position position="110"/>
    </location>
</feature>
<dbReference type="PANTHER" id="PTHR35342:SF5">
    <property type="entry name" value="TRICARBOXYLIC TRANSPORT PROTEIN"/>
    <property type="match status" value="1"/>
</dbReference>
<dbReference type="Pfam" id="PF01970">
    <property type="entry name" value="TctA"/>
    <property type="match status" value="1"/>
</dbReference>
<dbReference type="InterPro" id="IPR002823">
    <property type="entry name" value="DUF112_TM"/>
</dbReference>
<name>A0A382TK43_9ZZZZ</name>
<evidence type="ECO:0000313" key="3">
    <source>
        <dbReference type="EMBL" id="SVD21808.1"/>
    </source>
</evidence>
<dbReference type="PANTHER" id="PTHR35342">
    <property type="entry name" value="TRICARBOXYLIC TRANSPORT PROTEIN"/>
    <property type="match status" value="1"/>
</dbReference>